<proteinExistence type="inferred from homology"/>
<feature type="domain" description="Replication factor A C-terminal" evidence="6">
    <location>
        <begin position="58"/>
        <end position="191"/>
    </location>
</feature>
<dbReference type="Pfam" id="PF08646">
    <property type="entry name" value="Rep_fac-A_C"/>
    <property type="match status" value="1"/>
</dbReference>
<gene>
    <name evidence="7" type="ORF">PIB30_077439</name>
</gene>
<dbReference type="InterPro" id="IPR047192">
    <property type="entry name" value="Euk_RPA1_DBD_C"/>
</dbReference>
<keyword evidence="3" id="KW-0863">Zinc-finger</keyword>
<dbReference type="InterPro" id="IPR013955">
    <property type="entry name" value="Rep_factor-A_C"/>
</dbReference>
<dbReference type="PANTHER" id="PTHR47165:SF4">
    <property type="entry name" value="OS03G0429900 PROTEIN"/>
    <property type="match status" value="1"/>
</dbReference>
<dbReference type="Gene3D" id="2.40.50.140">
    <property type="entry name" value="Nucleic acid-binding proteins"/>
    <property type="match status" value="1"/>
</dbReference>
<organism evidence="7 8">
    <name type="scientific">Stylosanthes scabra</name>
    <dbReference type="NCBI Taxonomy" id="79078"/>
    <lineage>
        <taxon>Eukaryota</taxon>
        <taxon>Viridiplantae</taxon>
        <taxon>Streptophyta</taxon>
        <taxon>Embryophyta</taxon>
        <taxon>Tracheophyta</taxon>
        <taxon>Spermatophyta</taxon>
        <taxon>Magnoliopsida</taxon>
        <taxon>eudicotyledons</taxon>
        <taxon>Gunneridae</taxon>
        <taxon>Pentapetalae</taxon>
        <taxon>rosids</taxon>
        <taxon>fabids</taxon>
        <taxon>Fabales</taxon>
        <taxon>Fabaceae</taxon>
        <taxon>Papilionoideae</taxon>
        <taxon>50 kb inversion clade</taxon>
        <taxon>dalbergioids sensu lato</taxon>
        <taxon>Dalbergieae</taxon>
        <taxon>Pterocarpus clade</taxon>
        <taxon>Stylosanthes</taxon>
    </lineage>
</organism>
<dbReference type="Proteomes" id="UP001341840">
    <property type="component" value="Unassembled WGS sequence"/>
</dbReference>
<evidence type="ECO:0000259" key="6">
    <source>
        <dbReference type="Pfam" id="PF08646"/>
    </source>
</evidence>
<evidence type="ECO:0000256" key="4">
    <source>
        <dbReference type="ARBA" id="ARBA00022833"/>
    </source>
</evidence>
<keyword evidence="4" id="KW-0862">Zinc</keyword>
<sequence length="341" mass="38531">MGISNTTYNSVLYINADFEEVKSFKQRSQSVSLSEDFLIKTEYRSISQLKDVIEKSTYVTIGTVVDFTPGKSWWYMGCKSCKLGLKKGVDFYSCRVCGDGNQTFEPRYSLHLKVADETDIASFIIYETVGDAFLGITADNLRSTHLLKGGGKNDFPKELNAFIGKRFLFKVTVKLENINAFQPVSISVVKLCDDESIIRAFAEKYNIDNVPLIDNDNEPLMLTQNSNCEEMSKGSQSQVFETKPIKKSSEFITPAQSEEKHITCINFDDSLQDDTLTPSKSRGKEKLKKNPAEFYANDEVVDVNIDDKRDGVAFCAEQPSKKYDLSSIKMKNVKRKIKEDD</sequence>
<dbReference type="SUPFAM" id="SSF50249">
    <property type="entry name" value="Nucleic acid-binding proteins"/>
    <property type="match status" value="1"/>
</dbReference>
<evidence type="ECO:0000256" key="3">
    <source>
        <dbReference type="ARBA" id="ARBA00022771"/>
    </source>
</evidence>
<comment type="similarity">
    <text evidence="1">Belongs to the replication factor A protein 1 family.</text>
</comment>
<dbReference type="CDD" id="cd04476">
    <property type="entry name" value="RPA1_DBD_C"/>
    <property type="match status" value="1"/>
</dbReference>
<dbReference type="InterPro" id="IPR012340">
    <property type="entry name" value="NA-bd_OB-fold"/>
</dbReference>
<protein>
    <recommendedName>
        <fullName evidence="6">Replication factor A C-terminal domain-containing protein</fullName>
    </recommendedName>
</protein>
<dbReference type="EMBL" id="JASCZI010182284">
    <property type="protein sequence ID" value="MED6187540.1"/>
    <property type="molecule type" value="Genomic_DNA"/>
</dbReference>
<name>A0ABU6WRB5_9FABA</name>
<evidence type="ECO:0000313" key="8">
    <source>
        <dbReference type="Proteomes" id="UP001341840"/>
    </source>
</evidence>
<keyword evidence="5" id="KW-0238">DNA-binding</keyword>
<keyword evidence="8" id="KW-1185">Reference proteome</keyword>
<reference evidence="7 8" key="1">
    <citation type="journal article" date="2023" name="Plants (Basel)">
        <title>Bridging the Gap: Combining Genomics and Transcriptomics Approaches to Understand Stylosanthes scabra, an Orphan Legume from the Brazilian Caatinga.</title>
        <authorList>
            <person name="Ferreira-Neto J.R.C."/>
            <person name="da Silva M.D."/>
            <person name="Binneck E."/>
            <person name="de Melo N.F."/>
            <person name="da Silva R.H."/>
            <person name="de Melo A.L.T.M."/>
            <person name="Pandolfi V."/>
            <person name="Bustamante F.O."/>
            <person name="Brasileiro-Vidal A.C."/>
            <person name="Benko-Iseppon A.M."/>
        </authorList>
    </citation>
    <scope>NUCLEOTIDE SEQUENCE [LARGE SCALE GENOMIC DNA]</scope>
    <source>
        <tissue evidence="7">Leaves</tissue>
    </source>
</reference>
<dbReference type="PANTHER" id="PTHR47165">
    <property type="entry name" value="OS03G0429900 PROTEIN"/>
    <property type="match status" value="1"/>
</dbReference>
<comment type="caution">
    <text evidence="7">The sequence shown here is derived from an EMBL/GenBank/DDBJ whole genome shotgun (WGS) entry which is preliminary data.</text>
</comment>
<evidence type="ECO:0000256" key="2">
    <source>
        <dbReference type="ARBA" id="ARBA00022723"/>
    </source>
</evidence>
<keyword evidence="2" id="KW-0479">Metal-binding</keyword>
<accession>A0ABU6WRB5</accession>
<evidence type="ECO:0000256" key="5">
    <source>
        <dbReference type="ARBA" id="ARBA00023125"/>
    </source>
</evidence>
<evidence type="ECO:0000313" key="7">
    <source>
        <dbReference type="EMBL" id="MED6187540.1"/>
    </source>
</evidence>
<evidence type="ECO:0000256" key="1">
    <source>
        <dbReference type="ARBA" id="ARBA00005690"/>
    </source>
</evidence>